<dbReference type="GO" id="GO:0022900">
    <property type="term" value="P:electron transport chain"/>
    <property type="evidence" value="ECO:0007669"/>
    <property type="project" value="InterPro"/>
</dbReference>
<evidence type="ECO:0000313" key="11">
    <source>
        <dbReference type="EMBL" id="HJC63594.1"/>
    </source>
</evidence>
<keyword evidence="7" id="KW-0249">Electron transport</keyword>
<dbReference type="PANTHER" id="PTHR30578:SF0">
    <property type="entry name" value="ION-TRANSLOCATING OXIDOREDUCTASE COMPLEX SUBUNIT D"/>
    <property type="match status" value="1"/>
</dbReference>
<evidence type="ECO:0000256" key="6">
    <source>
        <dbReference type="ARBA" id="ARBA00022967"/>
    </source>
</evidence>
<keyword evidence="9 10" id="KW-0472">Membrane</keyword>
<keyword evidence="5 10" id="KW-0812">Transmembrane</keyword>
<dbReference type="GO" id="GO:0055085">
    <property type="term" value="P:transmembrane transport"/>
    <property type="evidence" value="ECO:0007669"/>
    <property type="project" value="InterPro"/>
</dbReference>
<name>A0A9D2TBA9_9FIRM</name>
<feature type="transmembrane region" description="Helical" evidence="10">
    <location>
        <begin position="289"/>
        <end position="310"/>
    </location>
</feature>
<keyword evidence="4" id="KW-0288">FMN</keyword>
<evidence type="ECO:0000256" key="7">
    <source>
        <dbReference type="ARBA" id="ARBA00022982"/>
    </source>
</evidence>
<dbReference type="EMBL" id="DWVZ01000108">
    <property type="protein sequence ID" value="HJC63594.1"/>
    <property type="molecule type" value="Genomic_DNA"/>
</dbReference>
<keyword evidence="8 10" id="KW-1133">Transmembrane helix</keyword>
<evidence type="ECO:0000256" key="9">
    <source>
        <dbReference type="ARBA" id="ARBA00023136"/>
    </source>
</evidence>
<comment type="caution">
    <text evidence="11">The sequence shown here is derived from an EMBL/GenBank/DDBJ whole genome shotgun (WGS) entry which is preliminary data.</text>
</comment>
<evidence type="ECO:0000313" key="12">
    <source>
        <dbReference type="Proteomes" id="UP000823886"/>
    </source>
</evidence>
<dbReference type="PANTHER" id="PTHR30578">
    <property type="entry name" value="ELECTRON TRANSPORT COMPLEX PROTEIN RNFD"/>
    <property type="match status" value="1"/>
</dbReference>
<evidence type="ECO:0000256" key="5">
    <source>
        <dbReference type="ARBA" id="ARBA00022692"/>
    </source>
</evidence>
<feature type="transmembrane region" description="Helical" evidence="10">
    <location>
        <begin position="264"/>
        <end position="283"/>
    </location>
</feature>
<evidence type="ECO:0000256" key="10">
    <source>
        <dbReference type="SAM" id="Phobius"/>
    </source>
</evidence>
<feature type="transmembrane region" description="Helical" evidence="10">
    <location>
        <begin position="96"/>
        <end position="116"/>
    </location>
</feature>
<protein>
    <submittedName>
        <fullName evidence="11">RnfABCDGE type electron transport complex subunit D</fullName>
    </submittedName>
</protein>
<reference evidence="11" key="2">
    <citation type="submission" date="2021-04" db="EMBL/GenBank/DDBJ databases">
        <authorList>
            <person name="Gilroy R."/>
        </authorList>
    </citation>
    <scope>NUCLEOTIDE SEQUENCE</scope>
    <source>
        <strain evidence="11">ChiBcec2-3848</strain>
    </source>
</reference>
<evidence type="ECO:0000256" key="1">
    <source>
        <dbReference type="ARBA" id="ARBA00022448"/>
    </source>
</evidence>
<keyword evidence="1" id="KW-0813">Transport</keyword>
<dbReference type="NCBIfam" id="TIGR01946">
    <property type="entry name" value="rnfD"/>
    <property type="match status" value="1"/>
</dbReference>
<keyword evidence="2" id="KW-0597">Phosphoprotein</keyword>
<reference evidence="11" key="1">
    <citation type="journal article" date="2021" name="PeerJ">
        <title>Extensive microbial diversity within the chicken gut microbiome revealed by metagenomics and culture.</title>
        <authorList>
            <person name="Gilroy R."/>
            <person name="Ravi A."/>
            <person name="Getino M."/>
            <person name="Pursley I."/>
            <person name="Horton D.L."/>
            <person name="Alikhan N.F."/>
            <person name="Baker D."/>
            <person name="Gharbi K."/>
            <person name="Hall N."/>
            <person name="Watson M."/>
            <person name="Adriaenssens E.M."/>
            <person name="Foster-Nyarko E."/>
            <person name="Jarju S."/>
            <person name="Secka A."/>
            <person name="Antonio M."/>
            <person name="Oren A."/>
            <person name="Chaudhuri R.R."/>
            <person name="La Ragione R."/>
            <person name="Hildebrand F."/>
            <person name="Pallen M.J."/>
        </authorList>
    </citation>
    <scope>NUCLEOTIDE SEQUENCE</scope>
    <source>
        <strain evidence="11">ChiBcec2-3848</strain>
    </source>
</reference>
<dbReference type="Pfam" id="PF03116">
    <property type="entry name" value="NQR2_RnfD_RnfE"/>
    <property type="match status" value="1"/>
</dbReference>
<feature type="transmembrane region" description="Helical" evidence="10">
    <location>
        <begin position="211"/>
        <end position="229"/>
    </location>
</feature>
<organism evidence="11 12">
    <name type="scientific">Candidatus Blautia merdavium</name>
    <dbReference type="NCBI Taxonomy" id="2838494"/>
    <lineage>
        <taxon>Bacteria</taxon>
        <taxon>Bacillati</taxon>
        <taxon>Bacillota</taxon>
        <taxon>Clostridia</taxon>
        <taxon>Lachnospirales</taxon>
        <taxon>Lachnospiraceae</taxon>
        <taxon>Blautia</taxon>
    </lineage>
</organism>
<keyword evidence="3" id="KW-0285">Flavoprotein</keyword>
<keyword evidence="6" id="KW-1278">Translocase</keyword>
<feature type="transmembrane region" description="Helical" evidence="10">
    <location>
        <begin position="25"/>
        <end position="43"/>
    </location>
</feature>
<evidence type="ECO:0000256" key="2">
    <source>
        <dbReference type="ARBA" id="ARBA00022553"/>
    </source>
</evidence>
<proteinExistence type="predicted"/>
<evidence type="ECO:0000256" key="8">
    <source>
        <dbReference type="ARBA" id="ARBA00022989"/>
    </source>
</evidence>
<dbReference type="AlphaFoldDB" id="A0A9D2TBA9"/>
<accession>A0A9D2TBA9</accession>
<evidence type="ECO:0000256" key="4">
    <source>
        <dbReference type="ARBA" id="ARBA00022643"/>
    </source>
</evidence>
<evidence type="ECO:0000256" key="3">
    <source>
        <dbReference type="ARBA" id="ARBA00022630"/>
    </source>
</evidence>
<dbReference type="InterPro" id="IPR011303">
    <property type="entry name" value="RnfD_bac"/>
</dbReference>
<dbReference type="GO" id="GO:0005886">
    <property type="term" value="C:plasma membrane"/>
    <property type="evidence" value="ECO:0007669"/>
    <property type="project" value="TreeGrafter"/>
</dbReference>
<feature type="transmembrane region" description="Helical" evidence="10">
    <location>
        <begin position="235"/>
        <end position="257"/>
    </location>
</feature>
<gene>
    <name evidence="11" type="ORF">H9753_08255</name>
</gene>
<dbReference type="InterPro" id="IPR004338">
    <property type="entry name" value="NqrB/RnfD"/>
</dbReference>
<dbReference type="Proteomes" id="UP000823886">
    <property type="component" value="Unassembled WGS sequence"/>
</dbReference>
<sequence>MKAGNNQTCAGSGPYLRAERTTRQVMLEVCISLVPALMGTVYFFGIRALSLTALSAAVCVLTEYCWQKAAKKPVTAFDFSAVVTGMLLAFNMPVTVPPWALAAAGVFSILAVKQMFGGIGNNFVNPALMGRLLVMVAWPSAVMQYAAPRTADAMSSATILGTVKSGTDTGYSYFQMLIGEVPGAMGETSKLLLLAGFVYLCWRGIVNAEAALTYIATVTVLTFVFGPQGLFTGDILLNLLGGGLILGGCYMLTDYVFVSRKGRLLYAVTAGILTAAIRIFSVYPEGICFGILTANCLAGLLSMLYTKHVYGTEKTGRKERK</sequence>